<dbReference type="GO" id="GO:0005524">
    <property type="term" value="F:ATP binding"/>
    <property type="evidence" value="ECO:0007669"/>
    <property type="project" value="UniProtKB-KW"/>
</dbReference>
<keyword evidence="3" id="KW-0472">Membrane</keyword>
<evidence type="ECO:0000313" key="6">
    <source>
        <dbReference type="Proteomes" id="UP000245207"/>
    </source>
</evidence>
<sequence>MDMDAPGPQDMSYVDQHVAASAALRLVSAAWILYAVLRKGPQGYMSLTGGLNLKFLFSWTKRTYKDQSKKRTYEVAADVDIDEVARRTEGYSDAFMNAMRRKIAGKETKNMAKDDISNDPIDMCDLEEAISKVQPNVSAADIERYEKWFTEFGSA</sequence>
<evidence type="ECO:0000259" key="4">
    <source>
        <dbReference type="Pfam" id="PF09336"/>
    </source>
</evidence>
<dbReference type="Gene3D" id="1.10.8.60">
    <property type="match status" value="1"/>
</dbReference>
<evidence type="ECO:0000313" key="5">
    <source>
        <dbReference type="EMBL" id="PWA38029.1"/>
    </source>
</evidence>
<protein>
    <submittedName>
        <fullName evidence="5">AAA+ ATPase domain-containing protein</fullName>
    </submittedName>
</protein>
<accession>A0A2U1KMP1</accession>
<evidence type="ECO:0000256" key="1">
    <source>
        <dbReference type="ARBA" id="ARBA00022741"/>
    </source>
</evidence>
<dbReference type="AlphaFoldDB" id="A0A2U1KMP1"/>
<organism evidence="5 6">
    <name type="scientific">Artemisia annua</name>
    <name type="common">Sweet wormwood</name>
    <dbReference type="NCBI Taxonomy" id="35608"/>
    <lineage>
        <taxon>Eukaryota</taxon>
        <taxon>Viridiplantae</taxon>
        <taxon>Streptophyta</taxon>
        <taxon>Embryophyta</taxon>
        <taxon>Tracheophyta</taxon>
        <taxon>Spermatophyta</taxon>
        <taxon>Magnoliopsida</taxon>
        <taxon>eudicotyledons</taxon>
        <taxon>Gunneridae</taxon>
        <taxon>Pentapetalae</taxon>
        <taxon>asterids</taxon>
        <taxon>campanulids</taxon>
        <taxon>Asterales</taxon>
        <taxon>Asteraceae</taxon>
        <taxon>Asteroideae</taxon>
        <taxon>Anthemideae</taxon>
        <taxon>Artemisiinae</taxon>
        <taxon>Artemisia</taxon>
    </lineage>
</organism>
<keyword evidence="3" id="KW-1133">Transmembrane helix</keyword>
<dbReference type="STRING" id="35608.A0A2U1KMP1"/>
<proteinExistence type="predicted"/>
<keyword evidence="6" id="KW-1185">Reference proteome</keyword>
<dbReference type="OrthoDB" id="191529at2759"/>
<feature type="transmembrane region" description="Helical" evidence="3">
    <location>
        <begin position="18"/>
        <end position="37"/>
    </location>
</feature>
<dbReference type="Proteomes" id="UP000245207">
    <property type="component" value="Unassembled WGS sequence"/>
</dbReference>
<evidence type="ECO:0000256" key="3">
    <source>
        <dbReference type="SAM" id="Phobius"/>
    </source>
</evidence>
<dbReference type="InterPro" id="IPR015415">
    <property type="entry name" value="Spast_Vps4_C"/>
</dbReference>
<dbReference type="EMBL" id="PKPP01016086">
    <property type="protein sequence ID" value="PWA38029.1"/>
    <property type="molecule type" value="Genomic_DNA"/>
</dbReference>
<dbReference type="Pfam" id="PF09336">
    <property type="entry name" value="Vps4_C"/>
    <property type="match status" value="1"/>
</dbReference>
<gene>
    <name evidence="5" type="ORF">CTI12_AA585200</name>
</gene>
<reference evidence="5 6" key="1">
    <citation type="journal article" date="2018" name="Mol. Plant">
        <title>The genome of Artemisia annua provides insight into the evolution of Asteraceae family and artemisinin biosynthesis.</title>
        <authorList>
            <person name="Shen Q."/>
            <person name="Zhang L."/>
            <person name="Liao Z."/>
            <person name="Wang S."/>
            <person name="Yan T."/>
            <person name="Shi P."/>
            <person name="Liu M."/>
            <person name="Fu X."/>
            <person name="Pan Q."/>
            <person name="Wang Y."/>
            <person name="Lv Z."/>
            <person name="Lu X."/>
            <person name="Zhang F."/>
            <person name="Jiang W."/>
            <person name="Ma Y."/>
            <person name="Chen M."/>
            <person name="Hao X."/>
            <person name="Li L."/>
            <person name="Tang Y."/>
            <person name="Lv G."/>
            <person name="Zhou Y."/>
            <person name="Sun X."/>
            <person name="Brodelius P.E."/>
            <person name="Rose J.K.C."/>
            <person name="Tang K."/>
        </authorList>
    </citation>
    <scope>NUCLEOTIDE SEQUENCE [LARGE SCALE GENOMIC DNA]</scope>
    <source>
        <strain evidence="6">cv. Huhao1</strain>
        <tissue evidence="5">Leaf</tissue>
    </source>
</reference>
<keyword evidence="3" id="KW-0812">Transmembrane</keyword>
<evidence type="ECO:0000256" key="2">
    <source>
        <dbReference type="ARBA" id="ARBA00022840"/>
    </source>
</evidence>
<keyword evidence="1" id="KW-0547">Nucleotide-binding</keyword>
<feature type="domain" description="Spastin/Vps4 C-terminal" evidence="4">
    <location>
        <begin position="109"/>
        <end position="153"/>
    </location>
</feature>
<name>A0A2U1KMP1_ARTAN</name>
<keyword evidence="2" id="KW-0067">ATP-binding</keyword>
<comment type="caution">
    <text evidence="5">The sequence shown here is derived from an EMBL/GenBank/DDBJ whole genome shotgun (WGS) entry which is preliminary data.</text>
</comment>